<dbReference type="AlphaFoldDB" id="K9YS10"/>
<sequence>MKMNYTPSEQQRLAEANINAAFDYLEELMDRPEKISSIPDGAIVIPSTGDKWVDEQNGVIAQYWSEREQRPIHRTEYQFLH</sequence>
<evidence type="ECO:0000313" key="2">
    <source>
        <dbReference type="Proteomes" id="UP000010482"/>
    </source>
</evidence>
<reference evidence="1" key="1">
    <citation type="submission" date="2012-04" db="EMBL/GenBank/DDBJ databases">
        <title>Finished genome of Dactylococcopsis salina PCC 8305.</title>
        <authorList>
            <consortium name="US DOE Joint Genome Institute"/>
            <person name="Gugger M."/>
            <person name="Coursin T."/>
            <person name="Rippka R."/>
            <person name="Tandeau De Marsac N."/>
            <person name="Huntemann M."/>
            <person name="Wei C.-L."/>
            <person name="Han J."/>
            <person name="Detter J.C."/>
            <person name="Han C."/>
            <person name="Tapia R."/>
            <person name="Daligault H."/>
            <person name="Chen A."/>
            <person name="Krypides N."/>
            <person name="Mavromatis K."/>
            <person name="Markowitz V."/>
            <person name="Szeto E."/>
            <person name="Ivanova N."/>
            <person name="Ovchinnikova G."/>
            <person name="Pagani I."/>
            <person name="Pati A."/>
            <person name="Goodwin L."/>
            <person name="Peters L."/>
            <person name="Pitluck S."/>
            <person name="Woyke T."/>
            <person name="Kerfeld C."/>
        </authorList>
    </citation>
    <scope>NUCLEOTIDE SEQUENCE [LARGE SCALE GENOMIC DNA]</scope>
    <source>
        <strain evidence="1">PCC 8305</strain>
    </source>
</reference>
<organism evidence="1 2">
    <name type="scientific">Dactylococcopsis salina (strain PCC 8305)</name>
    <name type="common">Myxobactron salinum</name>
    <dbReference type="NCBI Taxonomy" id="13035"/>
    <lineage>
        <taxon>Bacteria</taxon>
        <taxon>Bacillati</taxon>
        <taxon>Cyanobacteriota</taxon>
        <taxon>Cyanophyceae</taxon>
        <taxon>Nodosilineales</taxon>
        <taxon>Cymatolegaceae</taxon>
        <taxon>Dactylococcopsis</taxon>
    </lineage>
</organism>
<dbReference type="HOGENOM" id="CLU_2568161_0_0_3"/>
<evidence type="ECO:0000313" key="1">
    <source>
        <dbReference type="EMBL" id="AFZ48888.1"/>
    </source>
</evidence>
<name>K9YS10_DACS8</name>
<dbReference type="eggNOG" id="ENOG502ZQ7P">
    <property type="taxonomic scope" value="Bacteria"/>
</dbReference>
<dbReference type="Proteomes" id="UP000010482">
    <property type="component" value="Chromosome"/>
</dbReference>
<dbReference type="EMBL" id="CP003944">
    <property type="protein sequence ID" value="AFZ48888.1"/>
    <property type="molecule type" value="Genomic_DNA"/>
</dbReference>
<gene>
    <name evidence="1" type="ORF">Dacsa_0068</name>
</gene>
<dbReference type="STRING" id="13035.Dacsa_0068"/>
<dbReference type="KEGG" id="dsl:Dacsa_0068"/>
<accession>K9YS10</accession>
<proteinExistence type="predicted"/>
<keyword evidence="2" id="KW-1185">Reference proteome</keyword>
<protein>
    <submittedName>
        <fullName evidence="1">Uncharacterized protein</fullName>
    </submittedName>
</protein>